<proteinExistence type="predicted"/>
<keyword evidence="9" id="KW-0793">Thylakoid</keyword>
<evidence type="ECO:0000256" key="5">
    <source>
        <dbReference type="ARBA" id="ARBA00022957"/>
    </source>
</evidence>
<keyword evidence="7 13" id="KW-1133">Transmembrane helix</keyword>
<dbReference type="GO" id="GO:0016020">
    <property type="term" value="C:membrane"/>
    <property type="evidence" value="ECO:0007669"/>
    <property type="project" value="UniProtKB-SubCell"/>
</dbReference>
<keyword evidence="3" id="KW-0874">Quinone</keyword>
<sequence>MKTTRIMAIASIFEEQEHHLNFKIVPEGWECDLIHLESNASTLKIPEMGRASYLKIFDKEPNSELCTKMSCSFSFHLPKALPPLPTSPRGTVSLFASKHKSHHNNTSPCRSLHITCSSQKPNDYVSLNKPCLALHIGALLALADHPVLAITGENNRPELTWVLIQLGIVLFIYFLVVPPILMYWLWKRWYRRKLLEMYLQFMFVFIFFPGVLLWAPFLNYRKFPRDPSLKYPWSTPEDPSKIRNAYFKYPFAEPEDYDYP</sequence>
<evidence type="ECO:0000256" key="12">
    <source>
        <dbReference type="ARBA" id="ARBA00048026"/>
    </source>
</evidence>
<keyword evidence="8" id="KW-0520">NAD</keyword>
<dbReference type="Proteomes" id="UP001367508">
    <property type="component" value="Unassembled WGS sequence"/>
</dbReference>
<name>A0AAN9R4Z0_CANGL</name>
<evidence type="ECO:0000256" key="1">
    <source>
        <dbReference type="ARBA" id="ARBA00004141"/>
    </source>
</evidence>
<evidence type="ECO:0000256" key="6">
    <source>
        <dbReference type="ARBA" id="ARBA00022967"/>
    </source>
</evidence>
<keyword evidence="10 13" id="KW-0472">Membrane</keyword>
<keyword evidence="4" id="KW-0521">NADP</keyword>
<evidence type="ECO:0000256" key="2">
    <source>
        <dbReference type="ARBA" id="ARBA00022692"/>
    </source>
</evidence>
<keyword evidence="5" id="KW-0618">Plastoquinone</keyword>
<evidence type="ECO:0000313" key="14">
    <source>
        <dbReference type="EMBL" id="KAK7359492.1"/>
    </source>
</evidence>
<evidence type="ECO:0000256" key="8">
    <source>
        <dbReference type="ARBA" id="ARBA00023027"/>
    </source>
</evidence>
<dbReference type="Pfam" id="PF10716">
    <property type="entry name" value="NdhL"/>
    <property type="match status" value="1"/>
</dbReference>
<evidence type="ECO:0000256" key="7">
    <source>
        <dbReference type="ARBA" id="ARBA00022989"/>
    </source>
</evidence>
<keyword evidence="2 13" id="KW-0812">Transmembrane</keyword>
<dbReference type="GO" id="GO:0048038">
    <property type="term" value="F:quinone binding"/>
    <property type="evidence" value="ECO:0007669"/>
    <property type="project" value="UniProtKB-KW"/>
</dbReference>
<evidence type="ECO:0000313" key="15">
    <source>
        <dbReference type="Proteomes" id="UP001367508"/>
    </source>
</evidence>
<keyword evidence="15" id="KW-1185">Reference proteome</keyword>
<dbReference type="AlphaFoldDB" id="A0AAN9R4Z0"/>
<feature type="transmembrane region" description="Helical" evidence="13">
    <location>
        <begin position="198"/>
        <end position="217"/>
    </location>
</feature>
<reference evidence="14 15" key="1">
    <citation type="submission" date="2024-01" db="EMBL/GenBank/DDBJ databases">
        <title>The genomes of 5 underutilized Papilionoideae crops provide insights into root nodulation and disease resistanc.</title>
        <authorList>
            <person name="Jiang F."/>
        </authorList>
    </citation>
    <scope>NUCLEOTIDE SEQUENCE [LARGE SCALE GENOMIC DNA]</scope>
    <source>
        <strain evidence="14">LVBAO_FW01</strain>
        <tissue evidence="14">Leaves</tissue>
    </source>
</reference>
<evidence type="ECO:0000256" key="11">
    <source>
        <dbReference type="ARBA" id="ARBA00047726"/>
    </source>
</evidence>
<comment type="caution">
    <text evidence="14">The sequence shown here is derived from an EMBL/GenBank/DDBJ whole genome shotgun (WGS) entry which is preliminary data.</text>
</comment>
<dbReference type="PANTHER" id="PTHR36727:SF2">
    <property type="entry name" value="NAD(P)H-QUINONE OXIDOREDUCTASE SUBUNIT L, CHLOROPLASTIC"/>
    <property type="match status" value="1"/>
</dbReference>
<comment type="catalytic activity">
    <reaction evidence="11">
        <text>a plastoquinone + NADPH + (n+1) H(+)(in) = a plastoquinol + NADP(+) + n H(+)(out)</text>
        <dbReference type="Rhea" id="RHEA:42612"/>
        <dbReference type="Rhea" id="RHEA-COMP:9561"/>
        <dbReference type="Rhea" id="RHEA-COMP:9562"/>
        <dbReference type="ChEBI" id="CHEBI:15378"/>
        <dbReference type="ChEBI" id="CHEBI:17757"/>
        <dbReference type="ChEBI" id="CHEBI:57783"/>
        <dbReference type="ChEBI" id="CHEBI:58349"/>
        <dbReference type="ChEBI" id="CHEBI:62192"/>
    </reaction>
</comment>
<evidence type="ECO:0000256" key="13">
    <source>
        <dbReference type="SAM" id="Phobius"/>
    </source>
</evidence>
<accession>A0AAN9R4Z0</accession>
<gene>
    <name evidence="14" type="ORF">VNO77_01452</name>
</gene>
<dbReference type="InterPro" id="IPR019654">
    <property type="entry name" value="NADH-quinone_OxRdatse_su_L"/>
</dbReference>
<keyword evidence="6" id="KW-1278">Translocase</keyword>
<comment type="catalytic activity">
    <reaction evidence="12">
        <text>a plastoquinone + NADH + (n+1) H(+)(in) = a plastoquinol + NAD(+) + n H(+)(out)</text>
        <dbReference type="Rhea" id="RHEA:42608"/>
        <dbReference type="Rhea" id="RHEA-COMP:9561"/>
        <dbReference type="Rhea" id="RHEA-COMP:9562"/>
        <dbReference type="ChEBI" id="CHEBI:15378"/>
        <dbReference type="ChEBI" id="CHEBI:17757"/>
        <dbReference type="ChEBI" id="CHEBI:57540"/>
        <dbReference type="ChEBI" id="CHEBI:57945"/>
        <dbReference type="ChEBI" id="CHEBI:62192"/>
    </reaction>
</comment>
<comment type="subcellular location">
    <subcellularLocation>
        <location evidence="1">Membrane</location>
        <topology evidence="1">Multi-pass membrane protein</topology>
    </subcellularLocation>
</comment>
<dbReference type="GO" id="GO:0016655">
    <property type="term" value="F:oxidoreductase activity, acting on NAD(P)H, quinone or similar compound as acceptor"/>
    <property type="evidence" value="ECO:0007669"/>
    <property type="project" value="InterPro"/>
</dbReference>
<evidence type="ECO:0000256" key="10">
    <source>
        <dbReference type="ARBA" id="ARBA00023136"/>
    </source>
</evidence>
<evidence type="ECO:0000256" key="3">
    <source>
        <dbReference type="ARBA" id="ARBA00022719"/>
    </source>
</evidence>
<protein>
    <submittedName>
        <fullName evidence="14">Uncharacterized protein</fullName>
    </submittedName>
</protein>
<organism evidence="14 15">
    <name type="scientific">Canavalia gladiata</name>
    <name type="common">Sword bean</name>
    <name type="synonym">Dolichos gladiatus</name>
    <dbReference type="NCBI Taxonomy" id="3824"/>
    <lineage>
        <taxon>Eukaryota</taxon>
        <taxon>Viridiplantae</taxon>
        <taxon>Streptophyta</taxon>
        <taxon>Embryophyta</taxon>
        <taxon>Tracheophyta</taxon>
        <taxon>Spermatophyta</taxon>
        <taxon>Magnoliopsida</taxon>
        <taxon>eudicotyledons</taxon>
        <taxon>Gunneridae</taxon>
        <taxon>Pentapetalae</taxon>
        <taxon>rosids</taxon>
        <taxon>fabids</taxon>
        <taxon>Fabales</taxon>
        <taxon>Fabaceae</taxon>
        <taxon>Papilionoideae</taxon>
        <taxon>50 kb inversion clade</taxon>
        <taxon>NPAAA clade</taxon>
        <taxon>indigoferoid/millettioid clade</taxon>
        <taxon>Phaseoleae</taxon>
        <taxon>Canavalia</taxon>
    </lineage>
</organism>
<evidence type="ECO:0000256" key="4">
    <source>
        <dbReference type="ARBA" id="ARBA00022857"/>
    </source>
</evidence>
<feature type="transmembrane region" description="Helical" evidence="13">
    <location>
        <begin position="162"/>
        <end position="186"/>
    </location>
</feature>
<evidence type="ECO:0000256" key="9">
    <source>
        <dbReference type="ARBA" id="ARBA00023078"/>
    </source>
</evidence>
<dbReference type="PANTHER" id="PTHR36727">
    <property type="entry name" value="NAD(P)H-QUINONE OXIDOREDUCTASE SUBUNIT L, CHLOROPLASTIC"/>
    <property type="match status" value="1"/>
</dbReference>
<dbReference type="EMBL" id="JAYMYQ010000001">
    <property type="protein sequence ID" value="KAK7359492.1"/>
    <property type="molecule type" value="Genomic_DNA"/>
</dbReference>